<protein>
    <recommendedName>
        <fullName evidence="5">Lipoprotein</fullName>
    </recommendedName>
</protein>
<proteinExistence type="predicted"/>
<keyword evidence="2" id="KW-0732">Signal</keyword>
<evidence type="ECO:0000256" key="2">
    <source>
        <dbReference type="SAM" id="SignalP"/>
    </source>
</evidence>
<evidence type="ECO:0000313" key="4">
    <source>
        <dbReference type="Proteomes" id="UP001216390"/>
    </source>
</evidence>
<organism evidence="3 4">
    <name type="scientific">Iamia majanohamensis</name>
    <dbReference type="NCBI Taxonomy" id="467976"/>
    <lineage>
        <taxon>Bacteria</taxon>
        <taxon>Bacillati</taxon>
        <taxon>Actinomycetota</taxon>
        <taxon>Acidimicrobiia</taxon>
        <taxon>Acidimicrobiales</taxon>
        <taxon>Iamiaceae</taxon>
        <taxon>Iamia</taxon>
    </lineage>
</organism>
<evidence type="ECO:0000256" key="1">
    <source>
        <dbReference type="SAM" id="MobiDB-lite"/>
    </source>
</evidence>
<accession>A0AAE9Y8J3</accession>
<keyword evidence="4" id="KW-1185">Reference proteome</keyword>
<dbReference type="PROSITE" id="PS51257">
    <property type="entry name" value="PROKAR_LIPOPROTEIN"/>
    <property type="match status" value="1"/>
</dbReference>
<dbReference type="AlphaFoldDB" id="A0AAE9Y8J3"/>
<dbReference type="InterPro" id="IPR008972">
    <property type="entry name" value="Cupredoxin"/>
</dbReference>
<sequence>MRRSGRRAVAALAVAAMALGALAACGDDDGDEDAGATTTSAAGETTEAAEEGVSEEVCTAYGDVSAAFNGEPDPEQVAADLDVLEAEPPEEVAESLTVMTDAARAVLESGGEDFSSFEAPEFGEAQGEVDPYFFASCDYGTEAEVTTVDYGFEGLPSEVEAGRLAVLLTNEGSEPHEMVVVRKADGATESFDELLALPEEEAMAKVEEVGGGFVPAEGAQSLALLDTTPGEYAAICFIPVGTTGPDAPGEGPPHFTEGMKTEFTVTE</sequence>
<feature type="compositionally biased region" description="Low complexity" evidence="1">
    <location>
        <begin position="35"/>
        <end position="46"/>
    </location>
</feature>
<reference evidence="3" key="1">
    <citation type="submission" date="2023-01" db="EMBL/GenBank/DDBJ databases">
        <title>The diversity of Class Acidimicrobiia in South China Sea sediment environments and the proposal of Iamia marina sp. nov., a novel species of the genus Iamia.</title>
        <authorList>
            <person name="He Y."/>
            <person name="Tian X."/>
        </authorList>
    </citation>
    <scope>NUCLEOTIDE SEQUENCE</scope>
    <source>
        <strain evidence="3">DSM 19957</strain>
    </source>
</reference>
<feature type="chain" id="PRO_5042068810" description="Lipoprotein" evidence="2">
    <location>
        <begin position="24"/>
        <end position="267"/>
    </location>
</feature>
<dbReference type="Proteomes" id="UP001216390">
    <property type="component" value="Chromosome"/>
</dbReference>
<gene>
    <name evidence="3" type="ORF">PO878_03105</name>
</gene>
<dbReference type="KEGG" id="ima:PO878_03105"/>
<evidence type="ECO:0008006" key="5">
    <source>
        <dbReference type="Google" id="ProtNLM"/>
    </source>
</evidence>
<feature type="signal peptide" evidence="2">
    <location>
        <begin position="1"/>
        <end position="23"/>
    </location>
</feature>
<name>A0AAE9Y8J3_9ACTN</name>
<dbReference type="RefSeq" id="WP_272737232.1">
    <property type="nucleotide sequence ID" value="NZ_CP116942.1"/>
</dbReference>
<dbReference type="Gene3D" id="2.60.40.420">
    <property type="entry name" value="Cupredoxins - blue copper proteins"/>
    <property type="match status" value="1"/>
</dbReference>
<dbReference type="EMBL" id="CP116942">
    <property type="protein sequence ID" value="WCO67711.1"/>
    <property type="molecule type" value="Genomic_DNA"/>
</dbReference>
<feature type="region of interest" description="Disordered" evidence="1">
    <location>
        <begin position="28"/>
        <end position="53"/>
    </location>
</feature>
<evidence type="ECO:0000313" key="3">
    <source>
        <dbReference type="EMBL" id="WCO67711.1"/>
    </source>
</evidence>